<reference evidence="1" key="1">
    <citation type="submission" date="2019-10" db="EMBL/GenBank/DDBJ databases">
        <authorList>
            <person name="Soares A.E.R."/>
            <person name="Aleixo A."/>
            <person name="Schneider P."/>
            <person name="Miyaki C.Y."/>
            <person name="Schneider M.P."/>
            <person name="Mello C."/>
            <person name="Vasconcelos A.T.R."/>
        </authorList>
    </citation>
    <scope>NUCLEOTIDE SEQUENCE</scope>
    <source>
        <tissue evidence="1">Muscle</tissue>
    </source>
</reference>
<organism evidence="1 2">
    <name type="scientific">Willisornis vidua</name>
    <name type="common">Xingu scale-backed antbird</name>
    <dbReference type="NCBI Taxonomy" id="1566151"/>
    <lineage>
        <taxon>Eukaryota</taxon>
        <taxon>Metazoa</taxon>
        <taxon>Chordata</taxon>
        <taxon>Craniata</taxon>
        <taxon>Vertebrata</taxon>
        <taxon>Euteleostomi</taxon>
        <taxon>Archelosauria</taxon>
        <taxon>Archosauria</taxon>
        <taxon>Dinosauria</taxon>
        <taxon>Saurischia</taxon>
        <taxon>Theropoda</taxon>
        <taxon>Coelurosauria</taxon>
        <taxon>Aves</taxon>
        <taxon>Neognathae</taxon>
        <taxon>Neoaves</taxon>
        <taxon>Telluraves</taxon>
        <taxon>Australaves</taxon>
        <taxon>Passeriformes</taxon>
        <taxon>Thamnophilidae</taxon>
        <taxon>Willisornis</taxon>
    </lineage>
</organism>
<sequence>MCQLCAQVAKEANGILACIRSSVASRTREVIALLYSTLVRSQLKFCSVLGPSLQDRHFDAGECPEKGNRAGEEFGAQVRRRVAEELGLFSLEEGRLRGVLIALYNCLKGGGSKVEVNLFSQATRNRTRQQSLRLHQRRFKLDVRKNFFT</sequence>
<evidence type="ECO:0000313" key="1">
    <source>
        <dbReference type="EMBL" id="KAJ7413983.1"/>
    </source>
</evidence>
<dbReference type="Proteomes" id="UP001145742">
    <property type="component" value="Unassembled WGS sequence"/>
</dbReference>
<dbReference type="EMBL" id="WHWB01034091">
    <property type="protein sequence ID" value="KAJ7413983.1"/>
    <property type="molecule type" value="Genomic_DNA"/>
</dbReference>
<keyword evidence="2" id="KW-1185">Reference proteome</keyword>
<comment type="caution">
    <text evidence="1">The sequence shown here is derived from an EMBL/GenBank/DDBJ whole genome shotgun (WGS) entry which is preliminary data.</text>
</comment>
<name>A0ABQ9D330_9PASS</name>
<evidence type="ECO:0000313" key="2">
    <source>
        <dbReference type="Proteomes" id="UP001145742"/>
    </source>
</evidence>
<protein>
    <submittedName>
        <fullName evidence="1">Uncharacterized protein</fullName>
    </submittedName>
</protein>
<gene>
    <name evidence="1" type="ORF">WISP_87122</name>
</gene>
<accession>A0ABQ9D330</accession>
<proteinExistence type="predicted"/>